<protein>
    <submittedName>
        <fullName evidence="4">FxSxx-COOH system tetratricopeptide repeat protein</fullName>
    </submittedName>
</protein>
<accession>A0ABV3C1H2</accession>
<sequence length="1544" mass="166802">MDDDARPEPEAFEVAEALWLHAYQTLAARLPPSTDPPRPRPTVPPGLSGPLDGHGSPEGHEPADTPGPSAGSGLPESHGPPPGRAPDGTPGGTADGTPGGTADGTRSGPAGGAPDGSPGGAPGPGANGGGPDPARGLPGLPWPTVAPGGPDRLPPGGDAVSAYPLTGDFPDVYVRAGPAPDLRDAPGIGRWLRPLRQVVPSASEIELDEEVTAERAAEDGLWLPYLRSADERRFDLVLVVDDHVTMAIWEQTVAEFTAVVEQSGAFRDVRVRRLGVRETAAGEEVVLRGPYGERGPAGDPAELVDRTGRRIVLVLTDALAPLWRGEAGARALELWATAGPTAVVHLLSQRDWHRTALTPRRVRLHGPRAGARNTELSVHFPEAERDPFDPPPSTWRVAVPVLELDAGWLGRWAALVAGTEPGWTDAPVLLLGAPAPAAWEDEEVEPCAPSVQERVRRFRSHATPTAFRLATHLAATVLEPRLVRDVRLKLVPEAQPAHVAELFLSGLVEELPSEEPLGAAFPTPLDFVDGAREALLASAMRGDTARVARSMSDFYGDRFEAARGLRGALLAPEDVPDPPLTEESLPFVRVELAVLRALSGPYLDRAQRISAALEGGPPGASLVPNAAPLVHDIRHTPENSDTGGLAMTDTTASQHQREDGGALNGTPVQSIPGPSPDGQSDDGATPAPGTTTPAHGTPIPGPAAPQPQPPTHPRLSVPAVWGNVPPNNPNFVGREDLLTQVREQLLTGDTSAVLPHTLHGMGGVGKSQIAIEYVYRYASDYDIVWWIPSEQPTMILTALTELAQRMGLNAGSEANRAVPAVREALRRGAPYSRWLLVFDNAENVEAVRPYFPTGGTGKILITSRNQEWDRVARTLSVDVFSREESKSLLRRRARDLTDEDADKLAEALGDLPLAIEQAAAWQAVTGMAVPEYLRLINEKIAELMLELVPSPDYPMSVAAAWDVSLRQLEQRNPAALQLLQVCSFFAPEPISRSLFNNSRSTTIAPELDDTLRHPIKLGRAIREINVYALARIEHRHDTIQLHRLVQAVLVNRMSPQQQADMRHGAHLLLADANPNSPGSRELWPRYQALLPHVVVSRAVECESPWVRGLVRGMVEFLFVWGDHKGSATMAREALEIWTEKFGAEDQQTLEMAKWLAFILRVLGEYQEAAAMMQRTADTYIRTAGEDDEGTLDALIQLCTGLRLRAEMARGLEINRSVYERSLRAFGEDDPATLRAAHSLGVGLRLMGLYREARVYDTETARLRALNLGENHFDTLNTLNGLSIDIRETGDYLEAAAHQEEVYARYVDAFGEDTPTTLGCGRVLSVCRRRAGDHEGALELSEAVWTKFVNRYGPDHPDSVACAANLVVDLRQDGQLRRSRELGEATIGRYTATLGPDHPYTLSARTNLAITLRQLGDLDAAGEQLAVALPGMRESLGDAHVLTLTTAIGAASQYAAEGRFAEALELDEKTLEILSRDHGEDHPTTLACANNMVLDLRALNRDAEATALHTETLTRYRRRLGEEHPAIAASAGGRRADVDIAPVPF</sequence>
<feature type="region of interest" description="Disordered" evidence="1">
    <location>
        <begin position="633"/>
        <end position="718"/>
    </location>
</feature>
<name>A0ABV3C1H2_9ACTN</name>
<dbReference type="EMBL" id="JBEZAE010000001">
    <property type="protein sequence ID" value="MEU7068622.1"/>
    <property type="molecule type" value="Genomic_DNA"/>
</dbReference>
<dbReference type="SUPFAM" id="SSF52540">
    <property type="entry name" value="P-loop containing nucleoside triphosphate hydrolases"/>
    <property type="match status" value="1"/>
</dbReference>
<evidence type="ECO:0000313" key="5">
    <source>
        <dbReference type="Proteomes" id="UP001551329"/>
    </source>
</evidence>
<evidence type="ECO:0000313" key="4">
    <source>
        <dbReference type="EMBL" id="MEU7068622.1"/>
    </source>
</evidence>
<dbReference type="InterPro" id="IPR053137">
    <property type="entry name" value="NLR-like"/>
</dbReference>
<feature type="region of interest" description="Disordered" evidence="1">
    <location>
        <begin position="29"/>
        <end position="162"/>
    </location>
</feature>
<evidence type="ECO:0000256" key="1">
    <source>
        <dbReference type="SAM" id="MobiDB-lite"/>
    </source>
</evidence>
<dbReference type="PANTHER" id="PTHR46082:SF6">
    <property type="entry name" value="AAA+ ATPASE DOMAIN-CONTAINING PROTEIN-RELATED"/>
    <property type="match status" value="1"/>
</dbReference>
<dbReference type="SUPFAM" id="SSF48452">
    <property type="entry name" value="TPR-like"/>
    <property type="match status" value="3"/>
</dbReference>
<gene>
    <name evidence="4" type="primary">fxsT</name>
    <name evidence="4" type="ORF">AB0A88_00540</name>
</gene>
<dbReference type="InterPro" id="IPR047738">
    <property type="entry name" value="SAV_2336-like_N"/>
</dbReference>
<keyword evidence="5" id="KW-1185">Reference proteome</keyword>
<dbReference type="RefSeq" id="WP_358468961.1">
    <property type="nucleotide sequence ID" value="NZ_JBEZAE010000001.1"/>
</dbReference>
<feature type="compositionally biased region" description="Low complexity" evidence="1">
    <location>
        <begin position="683"/>
        <end position="698"/>
    </location>
</feature>
<evidence type="ECO:0000259" key="2">
    <source>
        <dbReference type="Pfam" id="PF00931"/>
    </source>
</evidence>
<proteinExistence type="predicted"/>
<dbReference type="PANTHER" id="PTHR46082">
    <property type="entry name" value="ATP/GTP-BINDING PROTEIN-RELATED"/>
    <property type="match status" value="1"/>
</dbReference>
<dbReference type="InterPro" id="IPR056681">
    <property type="entry name" value="DUF7779"/>
</dbReference>
<feature type="domain" description="NB-ARC" evidence="2">
    <location>
        <begin position="735"/>
        <end position="893"/>
    </location>
</feature>
<dbReference type="NCBIfam" id="NF041121">
    <property type="entry name" value="SAV_2336_NTERM"/>
    <property type="match status" value="1"/>
</dbReference>
<dbReference type="InterPro" id="IPR027417">
    <property type="entry name" value="P-loop_NTPase"/>
</dbReference>
<feature type="domain" description="DUF7779" evidence="3">
    <location>
        <begin position="968"/>
        <end position="1057"/>
    </location>
</feature>
<feature type="compositionally biased region" description="Pro residues" evidence="1">
    <location>
        <begin position="699"/>
        <end position="712"/>
    </location>
</feature>
<feature type="compositionally biased region" description="Pro residues" evidence="1">
    <location>
        <begin position="33"/>
        <end position="44"/>
    </location>
</feature>
<evidence type="ECO:0000259" key="3">
    <source>
        <dbReference type="Pfam" id="PF25000"/>
    </source>
</evidence>
<dbReference type="Pfam" id="PF13374">
    <property type="entry name" value="TPR_10"/>
    <property type="match status" value="3"/>
</dbReference>
<dbReference type="Proteomes" id="UP001551329">
    <property type="component" value="Unassembled WGS sequence"/>
</dbReference>
<organism evidence="4 5">
    <name type="scientific">Streptomyces narbonensis</name>
    <dbReference type="NCBI Taxonomy" id="67333"/>
    <lineage>
        <taxon>Bacteria</taxon>
        <taxon>Bacillati</taxon>
        <taxon>Actinomycetota</taxon>
        <taxon>Actinomycetes</taxon>
        <taxon>Kitasatosporales</taxon>
        <taxon>Streptomycetaceae</taxon>
        <taxon>Streptomyces</taxon>
    </lineage>
</organism>
<feature type="compositionally biased region" description="Gly residues" evidence="1">
    <location>
        <begin position="89"/>
        <end position="102"/>
    </location>
</feature>
<dbReference type="NCBIfam" id="NF040586">
    <property type="entry name" value="FxSxx_TPR"/>
    <property type="match status" value="1"/>
</dbReference>
<dbReference type="Gene3D" id="3.40.50.300">
    <property type="entry name" value="P-loop containing nucleotide triphosphate hydrolases"/>
    <property type="match status" value="1"/>
</dbReference>
<reference evidence="4 5" key="1">
    <citation type="submission" date="2024-06" db="EMBL/GenBank/DDBJ databases">
        <title>The Natural Products Discovery Center: Release of the First 8490 Sequenced Strains for Exploring Actinobacteria Biosynthetic Diversity.</title>
        <authorList>
            <person name="Kalkreuter E."/>
            <person name="Kautsar S.A."/>
            <person name="Yang D."/>
            <person name="Bader C.D."/>
            <person name="Teijaro C.N."/>
            <person name="Fluegel L."/>
            <person name="Davis C.M."/>
            <person name="Simpson J.R."/>
            <person name="Lauterbach L."/>
            <person name="Steele A.D."/>
            <person name="Gui C."/>
            <person name="Meng S."/>
            <person name="Li G."/>
            <person name="Viehrig K."/>
            <person name="Ye F."/>
            <person name="Su P."/>
            <person name="Kiefer A.F."/>
            <person name="Nichols A."/>
            <person name="Cepeda A.J."/>
            <person name="Yan W."/>
            <person name="Fan B."/>
            <person name="Jiang Y."/>
            <person name="Adhikari A."/>
            <person name="Zheng C.-J."/>
            <person name="Schuster L."/>
            <person name="Cowan T.M."/>
            <person name="Smanski M.J."/>
            <person name="Chevrette M.G."/>
            <person name="De Carvalho L.P.S."/>
            <person name="Shen B."/>
        </authorList>
    </citation>
    <scope>NUCLEOTIDE SEQUENCE [LARGE SCALE GENOMIC DNA]</scope>
    <source>
        <strain evidence="4 5">NPDC045974</strain>
    </source>
</reference>
<comment type="caution">
    <text evidence="4">The sequence shown here is derived from an EMBL/GenBank/DDBJ whole genome shotgun (WGS) entry which is preliminary data.</text>
</comment>
<feature type="compositionally biased region" description="Gly residues" evidence="1">
    <location>
        <begin position="109"/>
        <end position="131"/>
    </location>
</feature>
<dbReference type="Pfam" id="PF25000">
    <property type="entry name" value="DUF7779"/>
    <property type="match status" value="1"/>
</dbReference>
<dbReference type="Pfam" id="PF00931">
    <property type="entry name" value="NB-ARC"/>
    <property type="match status" value="1"/>
</dbReference>
<dbReference type="InterPro" id="IPR002182">
    <property type="entry name" value="NB-ARC"/>
</dbReference>
<feature type="compositionally biased region" description="Low complexity" evidence="1">
    <location>
        <begin position="147"/>
        <end position="158"/>
    </location>
</feature>
<dbReference type="InterPro" id="IPR011990">
    <property type="entry name" value="TPR-like_helical_dom_sf"/>
</dbReference>
<dbReference type="Gene3D" id="1.25.40.10">
    <property type="entry name" value="Tetratricopeptide repeat domain"/>
    <property type="match status" value="4"/>
</dbReference>
<dbReference type="Pfam" id="PF13424">
    <property type="entry name" value="TPR_12"/>
    <property type="match status" value="2"/>
</dbReference>